<dbReference type="PANTHER" id="PTHR39173:SF1">
    <property type="entry name" value="ACETYLTRANSFERASE"/>
    <property type="match status" value="1"/>
</dbReference>
<evidence type="ECO:0000313" key="4">
    <source>
        <dbReference type="Proteomes" id="UP000235739"/>
    </source>
</evidence>
<sequence>MRLGAALEIRELESQDEQQAIDAHHQLIAEDFEFLPTWSADEDWEDYIYRMSAGRRGEHIPEGWVRSGLFAAFDQGDLVGRVSLRYELNEGLLQVGGHIGYGVIPEYRRLGVARALCKFGLQELREAEIEHALVTCDSDNIASKSTIESCGGLLDAELPEIEVSDGPSKLRFWISTRSIR</sequence>
<dbReference type="InterPro" id="IPR000182">
    <property type="entry name" value="GNAT_dom"/>
</dbReference>
<protein>
    <submittedName>
        <fullName evidence="2">GNAT family N-acetyltransferase</fullName>
    </submittedName>
</protein>
<dbReference type="PROSITE" id="PS51186">
    <property type="entry name" value="GNAT"/>
    <property type="match status" value="1"/>
</dbReference>
<dbReference type="Pfam" id="PF00583">
    <property type="entry name" value="Acetyltransf_1"/>
    <property type="match status" value="1"/>
</dbReference>
<evidence type="ECO:0000313" key="5">
    <source>
        <dbReference type="Proteomes" id="UP000297638"/>
    </source>
</evidence>
<dbReference type="Proteomes" id="UP000235739">
    <property type="component" value="Unassembled WGS sequence"/>
</dbReference>
<dbReference type="RefSeq" id="WP_102597401.1">
    <property type="nucleotide sequence ID" value="NZ_JABUYH010000007.1"/>
</dbReference>
<accession>A0A2N7S2T6</accession>
<reference evidence="3 5" key="2">
    <citation type="submission" date="2019-03" db="EMBL/GenBank/DDBJ databases">
        <title>Glutamicibacter sp. LJH19 genome.</title>
        <authorList>
            <person name="Sinai Borker S."/>
            <person name="Kumar R."/>
        </authorList>
    </citation>
    <scope>NUCLEOTIDE SEQUENCE [LARGE SCALE GENOMIC DNA]</scope>
    <source>
        <strain evidence="3 5">LJH19</strain>
    </source>
</reference>
<reference evidence="2 4" key="1">
    <citation type="journal article" date="2017" name="Elife">
        <title>Extensive horizontal gene transfer in cheese-associated bacteria.</title>
        <authorList>
            <person name="Bonham K.S."/>
            <person name="Wolfe B.E."/>
            <person name="Dutton R.J."/>
        </authorList>
    </citation>
    <scope>NUCLEOTIDE SEQUENCE [LARGE SCALE GENOMIC DNA]</scope>
    <source>
        <strain evidence="2 4">JB182</strain>
    </source>
</reference>
<keyword evidence="2" id="KW-0808">Transferase</keyword>
<organism evidence="2 4">
    <name type="scientific">Glutamicibacter arilaitensis</name>
    <dbReference type="NCBI Taxonomy" id="256701"/>
    <lineage>
        <taxon>Bacteria</taxon>
        <taxon>Bacillati</taxon>
        <taxon>Actinomycetota</taxon>
        <taxon>Actinomycetes</taxon>
        <taxon>Micrococcales</taxon>
        <taxon>Micrococcaceae</taxon>
        <taxon>Glutamicibacter</taxon>
    </lineage>
</organism>
<dbReference type="SUPFAM" id="SSF55729">
    <property type="entry name" value="Acyl-CoA N-acyltransferases (Nat)"/>
    <property type="match status" value="1"/>
</dbReference>
<evidence type="ECO:0000313" key="2">
    <source>
        <dbReference type="EMBL" id="PMQ20476.1"/>
    </source>
</evidence>
<dbReference type="PANTHER" id="PTHR39173">
    <property type="entry name" value="ACETYLTRANSFERASE"/>
    <property type="match status" value="1"/>
</dbReference>
<dbReference type="InterPro" id="IPR016181">
    <property type="entry name" value="Acyl_CoA_acyltransferase"/>
</dbReference>
<dbReference type="Proteomes" id="UP000297638">
    <property type="component" value="Unassembled WGS sequence"/>
</dbReference>
<evidence type="ECO:0000313" key="3">
    <source>
        <dbReference type="EMBL" id="TFH56703.1"/>
    </source>
</evidence>
<dbReference type="EMBL" id="SPDS01000001">
    <property type="protein sequence ID" value="TFH56703.1"/>
    <property type="molecule type" value="Genomic_DNA"/>
</dbReference>
<proteinExistence type="predicted"/>
<dbReference type="CDD" id="cd04301">
    <property type="entry name" value="NAT_SF"/>
    <property type="match status" value="1"/>
</dbReference>
<feature type="domain" description="N-acetyltransferase" evidence="1">
    <location>
        <begin position="7"/>
        <end position="177"/>
    </location>
</feature>
<dbReference type="GO" id="GO:0016747">
    <property type="term" value="F:acyltransferase activity, transferring groups other than amino-acyl groups"/>
    <property type="evidence" value="ECO:0007669"/>
    <property type="project" value="InterPro"/>
</dbReference>
<dbReference type="EMBL" id="PNQX01000001">
    <property type="protein sequence ID" value="PMQ20476.1"/>
    <property type="molecule type" value="Genomic_DNA"/>
</dbReference>
<comment type="caution">
    <text evidence="2">The sequence shown here is derived from an EMBL/GenBank/DDBJ whole genome shotgun (WGS) entry which is preliminary data.</text>
</comment>
<name>A0A2N7S2T6_9MICC</name>
<dbReference type="Gene3D" id="3.40.630.30">
    <property type="match status" value="1"/>
</dbReference>
<dbReference type="AlphaFoldDB" id="A0A2N7S2T6"/>
<gene>
    <name evidence="2" type="ORF">CIK84_02350</name>
    <name evidence="3" type="ORF">EXY26_06635</name>
</gene>
<evidence type="ECO:0000259" key="1">
    <source>
        <dbReference type="PROSITE" id="PS51186"/>
    </source>
</evidence>